<gene>
    <name evidence="1" type="ORF">NP075_16610</name>
</gene>
<dbReference type="Proteomes" id="UP001317322">
    <property type="component" value="Chromosome"/>
</dbReference>
<reference evidence="1 2" key="1">
    <citation type="submission" date="2022-07" db="EMBL/GenBank/DDBJ databases">
        <title>Novel species in genus cellulomonas.</title>
        <authorList>
            <person name="Ye L."/>
        </authorList>
    </citation>
    <scope>NUCLEOTIDE SEQUENCE [LARGE SCALE GENOMIC DNA]</scope>
    <source>
        <strain evidence="2">zg-Y908</strain>
    </source>
</reference>
<keyword evidence="2" id="KW-1185">Reference proteome</keyword>
<name>A0ABY5K311_9CELL</name>
<evidence type="ECO:0000313" key="2">
    <source>
        <dbReference type="Proteomes" id="UP001317322"/>
    </source>
</evidence>
<evidence type="ECO:0000313" key="1">
    <source>
        <dbReference type="EMBL" id="UUI64715.1"/>
    </source>
</evidence>
<dbReference type="EMBL" id="CP101989">
    <property type="protein sequence ID" value="UUI64715.1"/>
    <property type="molecule type" value="Genomic_DNA"/>
</dbReference>
<sequence>MSQHGRTAGFPGTPQDDELAARITSALARRAATAPDPDDVAAAVEHALARRGAPRVVAMRRGGRIVAAGVVTGTLAVGAGSAAAAANPYSGVAVAVETAAKTVGLDVSFMPDGYTRAQYDAVEASGYTTDDFRALGELWQYEGTDIKARIGQAILDGEPLPIAPNSSAPGAQYDAYWGAGYVWEDIEALNEIWGTEWQETKLRAGQAILDGEPLPIPPSGTPRD</sequence>
<proteinExistence type="predicted"/>
<protein>
    <submittedName>
        <fullName evidence="1">Uncharacterized protein</fullName>
    </submittedName>
</protein>
<accession>A0ABY5K311</accession>
<organism evidence="1 2">
    <name type="scientific">Cellulomonas wangsupingiae</name>
    <dbReference type="NCBI Taxonomy" id="2968085"/>
    <lineage>
        <taxon>Bacteria</taxon>
        <taxon>Bacillati</taxon>
        <taxon>Actinomycetota</taxon>
        <taxon>Actinomycetes</taxon>
        <taxon>Micrococcales</taxon>
        <taxon>Cellulomonadaceae</taxon>
        <taxon>Cellulomonas</taxon>
    </lineage>
</organism>
<dbReference type="RefSeq" id="WP_227566350.1">
    <property type="nucleotide sequence ID" value="NZ_CP101989.1"/>
</dbReference>